<dbReference type="Gene3D" id="3.40.50.620">
    <property type="entry name" value="HUPs"/>
    <property type="match status" value="1"/>
</dbReference>
<dbReference type="PROSITE" id="PS00583">
    <property type="entry name" value="PFKB_KINASES_1"/>
    <property type="match status" value="1"/>
</dbReference>
<dbReference type="NCBIfam" id="TIGR02198">
    <property type="entry name" value="rfaE_dom_I"/>
    <property type="match status" value="1"/>
</dbReference>
<dbReference type="InterPro" id="IPR002173">
    <property type="entry name" value="Carboh/pur_kinase_PfkB_CS"/>
</dbReference>
<dbReference type="AlphaFoldDB" id="A0A5B8CT64"/>
<evidence type="ECO:0000256" key="8">
    <source>
        <dbReference type="ARBA" id="ARBA00022840"/>
    </source>
</evidence>
<dbReference type="InterPro" id="IPR011914">
    <property type="entry name" value="RfaE_dom_II"/>
</dbReference>
<dbReference type="EC" id="2.7.1.167" evidence="12"/>
<dbReference type="GO" id="GO:0005829">
    <property type="term" value="C:cytosol"/>
    <property type="evidence" value="ECO:0007669"/>
    <property type="project" value="TreeGrafter"/>
</dbReference>
<keyword evidence="5 12" id="KW-0548">Nucleotidyltransferase</keyword>
<dbReference type="Gene3D" id="3.40.1190.20">
    <property type="match status" value="1"/>
</dbReference>
<dbReference type="InterPro" id="IPR011611">
    <property type="entry name" value="PfkB_dom"/>
</dbReference>
<feature type="domain" description="Cytidyltransferase-like" evidence="14">
    <location>
        <begin position="361"/>
        <end position="453"/>
    </location>
</feature>
<dbReference type="SUPFAM" id="SSF53613">
    <property type="entry name" value="Ribokinase-like"/>
    <property type="match status" value="1"/>
</dbReference>
<dbReference type="GO" id="GO:0009244">
    <property type="term" value="P:lipopolysaccharide core region biosynthetic process"/>
    <property type="evidence" value="ECO:0007669"/>
    <property type="project" value="UniProtKB-UniPathway"/>
</dbReference>
<evidence type="ECO:0000256" key="3">
    <source>
        <dbReference type="ARBA" id="ARBA00004713"/>
    </source>
</evidence>
<dbReference type="GO" id="GO:0005524">
    <property type="term" value="F:ATP binding"/>
    <property type="evidence" value="ECO:0007669"/>
    <property type="project" value="UniProtKB-UniRule"/>
</dbReference>
<dbReference type="CDD" id="cd01172">
    <property type="entry name" value="RfaE_like"/>
    <property type="match status" value="1"/>
</dbReference>
<evidence type="ECO:0000256" key="11">
    <source>
        <dbReference type="ARBA" id="ARBA00047428"/>
    </source>
</evidence>
<dbReference type="SUPFAM" id="SSF52374">
    <property type="entry name" value="Nucleotidylyl transferase"/>
    <property type="match status" value="1"/>
</dbReference>
<dbReference type="InterPro" id="IPR014729">
    <property type="entry name" value="Rossmann-like_a/b/a_fold"/>
</dbReference>
<dbReference type="GO" id="GO:0016773">
    <property type="term" value="F:phosphotransferase activity, alcohol group as acceptor"/>
    <property type="evidence" value="ECO:0007669"/>
    <property type="project" value="InterPro"/>
</dbReference>
<feature type="binding site" evidence="12">
    <location>
        <begin position="212"/>
        <end position="215"/>
    </location>
    <ligand>
        <name>ATP</name>
        <dbReference type="ChEBI" id="CHEBI:30616"/>
    </ligand>
</feature>
<evidence type="ECO:0000256" key="12">
    <source>
        <dbReference type="HAMAP-Rule" id="MF_01603"/>
    </source>
</evidence>
<evidence type="ECO:0000313" key="16">
    <source>
        <dbReference type="Proteomes" id="UP000311008"/>
    </source>
</evidence>
<dbReference type="RefSeq" id="WP_140003845.1">
    <property type="nucleotide sequence ID" value="NZ_CP040946.1"/>
</dbReference>
<evidence type="ECO:0000313" key="15">
    <source>
        <dbReference type="EMBL" id="QDC44514.1"/>
    </source>
</evidence>
<evidence type="ECO:0000256" key="5">
    <source>
        <dbReference type="ARBA" id="ARBA00022695"/>
    </source>
</evidence>
<feature type="active site" evidence="12">
    <location>
        <position position="279"/>
    </location>
</feature>
<dbReference type="InterPro" id="IPR004821">
    <property type="entry name" value="Cyt_trans-like"/>
</dbReference>
<comment type="pathway">
    <text evidence="3">Bacterial outer membrane biogenesis; LPS core biosynthesis.</text>
</comment>
<keyword evidence="10 12" id="KW-0119">Carbohydrate metabolism</keyword>
<dbReference type="Pfam" id="PF00294">
    <property type="entry name" value="PfkB"/>
    <property type="match status" value="1"/>
</dbReference>
<dbReference type="GO" id="GO:0097171">
    <property type="term" value="P:ADP-L-glycero-beta-D-manno-heptose biosynthetic process"/>
    <property type="evidence" value="ECO:0007669"/>
    <property type="project" value="UniProtKB-UniPathway"/>
</dbReference>
<comment type="similarity">
    <text evidence="12">In the C-terminal section; belongs to the cytidylyltransferase family.</text>
</comment>
<dbReference type="UniPathway" id="UPA00356">
    <property type="reaction ID" value="UER00437"/>
</dbReference>
<comment type="pathway">
    <text evidence="12">Nucleotide-sugar biosynthesis; ADP-L-glycero-beta-D-manno-heptose biosynthesis; ADP-L-glycero-beta-D-manno-heptose from D-glycero-beta-D-manno-heptose 7-phosphate: step 1/4.</text>
</comment>
<evidence type="ECO:0000256" key="4">
    <source>
        <dbReference type="ARBA" id="ARBA00022679"/>
    </source>
</evidence>
<feature type="region of interest" description="Cytidylyltransferase" evidence="12">
    <location>
        <begin position="361"/>
        <end position="490"/>
    </location>
</feature>
<evidence type="ECO:0000259" key="13">
    <source>
        <dbReference type="Pfam" id="PF00294"/>
    </source>
</evidence>
<dbReference type="NCBIfam" id="NF008454">
    <property type="entry name" value="PRK11316.1"/>
    <property type="match status" value="1"/>
</dbReference>
<comment type="pathway">
    <text evidence="12">Nucleotide-sugar biosynthesis; ADP-L-glycero-beta-D-manno-heptose biosynthesis; ADP-L-glycero-beta-D-manno-heptose from D-glycero-beta-D-manno-heptose 7-phosphate: step 3/4.</text>
</comment>
<gene>
    <name evidence="12 15" type="primary">hldE</name>
    <name evidence="15" type="ORF">FIU01_08225</name>
</gene>
<dbReference type="OrthoDB" id="9802794at2"/>
<evidence type="ECO:0000256" key="6">
    <source>
        <dbReference type="ARBA" id="ARBA00022741"/>
    </source>
</evidence>
<dbReference type="GO" id="GO:0033785">
    <property type="term" value="F:heptose 7-phosphate kinase activity"/>
    <property type="evidence" value="ECO:0007669"/>
    <property type="project" value="UniProtKB-UniRule"/>
</dbReference>
<dbReference type="KEGG" id="mmec:FIU01_08225"/>
<comment type="function">
    <text evidence="2 12">Catalyzes the ADP transfer from ATP to D-glycero-beta-D-manno-heptose 1-phosphate, yielding ADP-D-glycero-beta-D-manno-heptose.</text>
</comment>
<dbReference type="InterPro" id="IPR023030">
    <property type="entry name" value="Bifunc_HldE"/>
</dbReference>
<dbReference type="FunFam" id="3.40.1190.20:FF:000002">
    <property type="entry name" value="Bifunctional protein HldE"/>
    <property type="match status" value="1"/>
</dbReference>
<dbReference type="NCBIfam" id="TIGR00125">
    <property type="entry name" value="cyt_tran_rel"/>
    <property type="match status" value="1"/>
</dbReference>
<dbReference type="EMBL" id="CP040946">
    <property type="protein sequence ID" value="QDC44514.1"/>
    <property type="molecule type" value="Genomic_DNA"/>
</dbReference>
<comment type="catalytic activity">
    <reaction evidence="11 12">
        <text>D-glycero-beta-D-manno-heptose 1-phosphate + ATP + H(+) = ADP-D-glycero-beta-D-manno-heptose + diphosphate</text>
        <dbReference type="Rhea" id="RHEA:27465"/>
        <dbReference type="ChEBI" id="CHEBI:15378"/>
        <dbReference type="ChEBI" id="CHEBI:30616"/>
        <dbReference type="ChEBI" id="CHEBI:33019"/>
        <dbReference type="ChEBI" id="CHEBI:59967"/>
        <dbReference type="ChEBI" id="CHEBI:61593"/>
        <dbReference type="EC" id="2.7.7.70"/>
    </reaction>
</comment>
<dbReference type="InterPro" id="IPR011913">
    <property type="entry name" value="RfaE_dom_I"/>
</dbReference>
<keyword evidence="7 12" id="KW-0418">Kinase</keyword>
<comment type="function">
    <text evidence="1 12">Catalyzes the phosphorylation of D-glycero-D-manno-heptose 7-phosphate at the C-1 position to selectively form D-glycero-beta-D-manno-heptose-1,7-bisphosphate.</text>
</comment>
<comment type="subunit">
    <text evidence="12">Homodimer.</text>
</comment>
<dbReference type="InterPro" id="IPR029056">
    <property type="entry name" value="Ribokinase-like"/>
</dbReference>
<evidence type="ECO:0000259" key="14">
    <source>
        <dbReference type="Pfam" id="PF01467"/>
    </source>
</evidence>
<keyword evidence="16" id="KW-1185">Reference proteome</keyword>
<keyword evidence="4 12" id="KW-0808">Transferase</keyword>
<dbReference type="GO" id="GO:0033786">
    <property type="term" value="F:heptose-1-phosphate adenylyltransferase activity"/>
    <property type="evidence" value="ECO:0007669"/>
    <property type="project" value="UniProtKB-UniRule"/>
</dbReference>
<protein>
    <recommendedName>
        <fullName evidence="12">Bifunctional protein HldE</fullName>
    </recommendedName>
    <domain>
        <recommendedName>
            <fullName evidence="12">D-beta-D-heptose 7-phosphate kinase</fullName>
            <ecNumber evidence="12">2.7.1.167</ecNumber>
        </recommendedName>
        <alternativeName>
            <fullName evidence="12">D-beta-D-heptose 7-phosphotransferase</fullName>
        </alternativeName>
        <alternativeName>
            <fullName evidence="12">D-glycero-beta-D-manno-heptose-7-phosphate kinase</fullName>
        </alternativeName>
    </domain>
    <domain>
        <recommendedName>
            <fullName evidence="12">D-beta-D-heptose 1-phosphate adenylyltransferase</fullName>
            <ecNumber evidence="12">2.7.7.70</ecNumber>
        </recommendedName>
        <alternativeName>
            <fullName evidence="12">D-glycero-beta-D-manno-heptose 1-phosphate adenylyltransferase</fullName>
        </alternativeName>
    </domain>
</protein>
<proteinExistence type="inferred from homology"/>
<accession>A0A5B8CT64</accession>
<evidence type="ECO:0000256" key="10">
    <source>
        <dbReference type="ARBA" id="ARBA00023277"/>
    </source>
</evidence>
<name>A0A5B8CT64_9PROT</name>
<keyword evidence="6 12" id="KW-0547">Nucleotide-binding</keyword>
<dbReference type="PANTHER" id="PTHR46969">
    <property type="entry name" value="BIFUNCTIONAL PROTEIN HLDE"/>
    <property type="match status" value="1"/>
</dbReference>
<dbReference type="NCBIfam" id="TIGR02199">
    <property type="entry name" value="rfaE_dom_II"/>
    <property type="match status" value="1"/>
</dbReference>
<dbReference type="Pfam" id="PF01467">
    <property type="entry name" value="CTP_transf_like"/>
    <property type="match status" value="1"/>
</dbReference>
<reference evidence="16" key="1">
    <citation type="journal article" date="2019" name="ISME J.">
        <title>Evolution in action: habitat transition from sediment to the pelagial leads to genome streamlining in Methylophilaceae.</title>
        <authorList>
            <person name="Salcher M."/>
            <person name="Schaefle D."/>
            <person name="Kaspar M."/>
            <person name="Neuenschwander S.M."/>
            <person name="Ghai R."/>
        </authorList>
    </citation>
    <scope>NUCLEOTIDE SEQUENCE [LARGE SCALE GENOMIC DNA]</scope>
    <source>
        <strain evidence="16">MMS-M-51</strain>
    </source>
</reference>
<feature type="domain" description="Carbohydrate kinase PfkB" evidence="13">
    <location>
        <begin position="22"/>
        <end position="316"/>
    </location>
</feature>
<dbReference type="HAMAP" id="MF_01603">
    <property type="entry name" value="HldE"/>
    <property type="match status" value="1"/>
</dbReference>
<feature type="region of interest" description="Ribokinase" evidence="12">
    <location>
        <begin position="1"/>
        <end position="333"/>
    </location>
</feature>
<organism evidence="15 16">
    <name type="scientific">Methylophilus medardicus</name>
    <dbReference type="NCBI Taxonomy" id="2588534"/>
    <lineage>
        <taxon>Bacteria</taxon>
        <taxon>Pseudomonadati</taxon>
        <taxon>Pseudomonadota</taxon>
        <taxon>Betaproteobacteria</taxon>
        <taxon>Nitrosomonadales</taxon>
        <taxon>Methylophilaceae</taxon>
        <taxon>Methylophilus</taxon>
    </lineage>
</organism>
<evidence type="ECO:0000256" key="1">
    <source>
        <dbReference type="ARBA" id="ARBA00002319"/>
    </source>
</evidence>
<comment type="catalytic activity">
    <reaction evidence="12">
        <text>D-glycero-beta-D-manno-heptose 7-phosphate + ATP = D-glycero-beta-D-manno-heptose 1,7-bisphosphate + ADP + H(+)</text>
        <dbReference type="Rhea" id="RHEA:27473"/>
        <dbReference type="ChEBI" id="CHEBI:15378"/>
        <dbReference type="ChEBI" id="CHEBI:30616"/>
        <dbReference type="ChEBI" id="CHEBI:60204"/>
        <dbReference type="ChEBI" id="CHEBI:60208"/>
        <dbReference type="ChEBI" id="CHEBI:456216"/>
        <dbReference type="EC" id="2.7.1.167"/>
    </reaction>
</comment>
<evidence type="ECO:0000256" key="2">
    <source>
        <dbReference type="ARBA" id="ARBA00003753"/>
    </source>
</evidence>
<dbReference type="Proteomes" id="UP000311008">
    <property type="component" value="Chromosome"/>
</dbReference>
<comment type="similarity">
    <text evidence="12">In the N-terminal section; belongs to the carbohydrate kinase PfkB family.</text>
</comment>
<evidence type="ECO:0000256" key="7">
    <source>
        <dbReference type="ARBA" id="ARBA00022777"/>
    </source>
</evidence>
<dbReference type="EC" id="2.7.7.70" evidence="12"/>
<evidence type="ECO:0000256" key="9">
    <source>
        <dbReference type="ARBA" id="ARBA00023268"/>
    </source>
</evidence>
<dbReference type="UniPathway" id="UPA00958"/>
<keyword evidence="8 12" id="KW-0067">ATP-binding</keyword>
<dbReference type="PANTHER" id="PTHR46969:SF1">
    <property type="entry name" value="BIFUNCTIONAL PROTEIN HLDE"/>
    <property type="match status" value="1"/>
</dbReference>
<sequence>MTGTLLNSQLAAVVAHFGEQKKHVLVIGDVMLDRYLMGEVNRISPEAPVPVVLIKSEQQRAGGAANVAANLALLGIQTRMIGLIGHDHEGQRLTAAMSEYGIDIDAMITTPTRPTIAKTRILGGHQQMLRLDQEVTSTLSADEIREVMQAITSALQQQPALVILSDYAKGLLTEQVCQSVIHYGREHHIPVLVDPKGRNYDKYRGATALTPNKKETAEACDTHTADATLIDKASALKTGLALDFLAVTRGEEGITLITDNTEHLGATAKQVFDVSGAGDTVIATLAAGLIHGLSPLDSLSLANIAAGVVVGKVGTVPITKADLMDAIASAQGSQQAHKISDLPALMQKVASWKQQGQKIVFTNGCFDLLHAGHVSYLEGAKQRGDKLILGLNTDRSVSALKGPTRPVVNEQDRARVLAALESIDAVILFDEDTPLALIQAIQPNVIAKGSDYSAEQVVGGKEVLSWGGEIALIDLVEGRSTTNLIKKMHA</sequence>
<keyword evidence="9 12" id="KW-0511">Multifunctional enzyme</keyword>